<accession>A0A7M2WVJ7</accession>
<dbReference type="PANTHER" id="PTHR33406:SF13">
    <property type="entry name" value="MEMBRANE PROTEIN YDFJ"/>
    <property type="match status" value="1"/>
</dbReference>
<dbReference type="GO" id="GO:0005886">
    <property type="term" value="C:plasma membrane"/>
    <property type="evidence" value="ECO:0007669"/>
    <property type="project" value="UniProtKB-SubCell"/>
</dbReference>
<evidence type="ECO:0000256" key="3">
    <source>
        <dbReference type="ARBA" id="ARBA00022692"/>
    </source>
</evidence>
<dbReference type="SUPFAM" id="SSF82866">
    <property type="entry name" value="Multidrug efflux transporter AcrB transmembrane domain"/>
    <property type="match status" value="2"/>
</dbReference>
<evidence type="ECO:0000256" key="1">
    <source>
        <dbReference type="ARBA" id="ARBA00004651"/>
    </source>
</evidence>
<dbReference type="EMBL" id="CP063458">
    <property type="protein sequence ID" value="QOV89409.1"/>
    <property type="molecule type" value="Genomic_DNA"/>
</dbReference>
<dbReference type="InterPro" id="IPR004869">
    <property type="entry name" value="MMPL_dom"/>
</dbReference>
<evidence type="ECO:0000256" key="7">
    <source>
        <dbReference type="SAM" id="Phobius"/>
    </source>
</evidence>
<evidence type="ECO:0000256" key="6">
    <source>
        <dbReference type="SAM" id="MobiDB-lite"/>
    </source>
</evidence>
<dbReference type="RefSeq" id="WP_206292448.1">
    <property type="nucleotide sequence ID" value="NZ_CP063458.1"/>
</dbReference>
<feature type="transmembrane region" description="Helical" evidence="7">
    <location>
        <begin position="519"/>
        <end position="538"/>
    </location>
</feature>
<dbReference type="Gene3D" id="1.20.1640.10">
    <property type="entry name" value="Multidrug efflux transporter AcrB transmembrane domain"/>
    <property type="match status" value="2"/>
</dbReference>
<evidence type="ECO:0000256" key="2">
    <source>
        <dbReference type="ARBA" id="ARBA00022475"/>
    </source>
</evidence>
<feature type="transmembrane region" description="Helical" evidence="7">
    <location>
        <begin position="337"/>
        <end position="354"/>
    </location>
</feature>
<feature type="transmembrane region" description="Helical" evidence="7">
    <location>
        <begin position="911"/>
        <end position="932"/>
    </location>
</feature>
<evidence type="ECO:0000313" key="9">
    <source>
        <dbReference type="EMBL" id="QOV89409.1"/>
    </source>
</evidence>
<keyword evidence="3 7" id="KW-0812">Transmembrane</keyword>
<feature type="domain" description="SSD" evidence="8">
    <location>
        <begin position="332"/>
        <end position="458"/>
    </location>
</feature>
<evidence type="ECO:0000256" key="4">
    <source>
        <dbReference type="ARBA" id="ARBA00022989"/>
    </source>
</evidence>
<name>A0A7M2WVJ7_9BACT</name>
<protein>
    <submittedName>
        <fullName evidence="9">MMPL family transporter</fullName>
    </submittedName>
</protein>
<organism evidence="9 10">
    <name type="scientific">Humisphaera borealis</name>
    <dbReference type="NCBI Taxonomy" id="2807512"/>
    <lineage>
        <taxon>Bacteria</taxon>
        <taxon>Pseudomonadati</taxon>
        <taxon>Planctomycetota</taxon>
        <taxon>Phycisphaerae</taxon>
        <taxon>Tepidisphaerales</taxon>
        <taxon>Tepidisphaeraceae</taxon>
        <taxon>Humisphaera</taxon>
    </lineage>
</organism>
<feature type="transmembrane region" description="Helical" evidence="7">
    <location>
        <begin position="881"/>
        <end position="899"/>
    </location>
</feature>
<dbReference type="InterPro" id="IPR050545">
    <property type="entry name" value="Mycobact_MmpL"/>
</dbReference>
<evidence type="ECO:0000313" key="10">
    <source>
        <dbReference type="Proteomes" id="UP000593765"/>
    </source>
</evidence>
<dbReference type="InterPro" id="IPR000731">
    <property type="entry name" value="SSD"/>
</dbReference>
<keyword evidence="5 7" id="KW-0472">Membrane</keyword>
<proteinExistence type="predicted"/>
<dbReference type="Pfam" id="PF03176">
    <property type="entry name" value="MMPL"/>
    <property type="match status" value="2"/>
</dbReference>
<keyword evidence="2" id="KW-1003">Cell membrane</keyword>
<dbReference type="AlphaFoldDB" id="A0A7M2WVJ7"/>
<feature type="transmembrane region" description="Helical" evidence="7">
    <location>
        <begin position="812"/>
        <end position="832"/>
    </location>
</feature>
<feature type="transmembrane region" description="Helical" evidence="7">
    <location>
        <begin position="786"/>
        <end position="805"/>
    </location>
</feature>
<keyword evidence="10" id="KW-1185">Reference proteome</keyword>
<feature type="region of interest" description="Disordered" evidence="6">
    <location>
        <begin position="486"/>
        <end position="507"/>
    </location>
</feature>
<feature type="transmembrane region" description="Helical" evidence="7">
    <location>
        <begin position="404"/>
        <end position="424"/>
    </location>
</feature>
<dbReference type="KEGG" id="hbs:IPV69_24955"/>
<comment type="subcellular location">
    <subcellularLocation>
        <location evidence="1">Cell membrane</location>
        <topology evidence="1">Multi-pass membrane protein</topology>
    </subcellularLocation>
</comment>
<dbReference type="PANTHER" id="PTHR33406">
    <property type="entry name" value="MEMBRANE PROTEIN MJ1562-RELATED"/>
    <property type="match status" value="1"/>
</dbReference>
<keyword evidence="4 7" id="KW-1133">Transmembrane helix</keyword>
<feature type="transmembrane region" description="Helical" evidence="7">
    <location>
        <begin position="436"/>
        <end position="460"/>
    </location>
</feature>
<feature type="transmembrane region" description="Helical" evidence="7">
    <location>
        <begin position="838"/>
        <end position="860"/>
    </location>
</feature>
<evidence type="ECO:0000256" key="5">
    <source>
        <dbReference type="ARBA" id="ARBA00023136"/>
    </source>
</evidence>
<reference evidence="9 10" key="1">
    <citation type="submission" date="2020-10" db="EMBL/GenBank/DDBJ databases">
        <title>Wide distribution of Phycisphaera-like planctomycetes from WD2101 soil group in peatlands and genome analysis of the first cultivated representative.</title>
        <authorList>
            <person name="Dedysh S.N."/>
            <person name="Beletsky A.V."/>
            <person name="Ivanova A."/>
            <person name="Kulichevskaya I.S."/>
            <person name="Suzina N.E."/>
            <person name="Philippov D.A."/>
            <person name="Rakitin A.L."/>
            <person name="Mardanov A.V."/>
            <person name="Ravin N.V."/>
        </authorList>
    </citation>
    <scope>NUCLEOTIDE SEQUENCE [LARGE SCALE GENOMIC DNA]</scope>
    <source>
        <strain evidence="9 10">M1803</strain>
    </source>
</reference>
<evidence type="ECO:0000259" key="8">
    <source>
        <dbReference type="PROSITE" id="PS50156"/>
    </source>
</evidence>
<sequence length="938" mass="101608">MSSRFFHRLPLQIVLTVVTRPRLTLVVAGLLLFTGVLLGVFRLPLSSDQNKLFSRDVPFFRQYLQFVEKFPENEAVYVVVEAADASPPPVTGRWTAAADAIAAKLRAMPEVVRRVYARVPSDQLGDQGLLYERAELIPARLAEVNRFLPMVRIWAEQPPGEGPPAQRFLNAMLLSRFAGLVGQKQSPTEAAPFVGVIAESWGRSVNEPALPLVPGKGLPDLELLGAQSPRDLGYFFVPDETDRSRNLLLIQVYPKQNYSSLTGVSETVEAIRGAVAGVAGGYPEFRVGITGRPALEADEMRTTDRDSTRSEIVALSAVFIGLVVMFRSLWRAVAATIALCTAIGITFGWAAIAVGELNLLSIVFFIALIGIGMDYLVQVLSRYRVEVVRRGSVRTVWIAVFRQVAAPITTACLGAAGAFLVAYFTPFQGAADLGVIAGGGLLICLACGYTVLPALLTVFVRKRSTTDLGMEVGAVSDTGFQPVRIDQGVGGRESPERGAQRTGWKPVSLTEPSPRLRRYILTPLLWLVGVLALLPFAIQARFDAGLLGLQAPNLPSVQLVRKLQTWSAVVLSSDLETLRRARSAIADSPEVAGTESILDAYDARDWLAKNAGQTRQVQWSEPAAIVAGDVPKLVASLKAVAGQFEAAGKTAPPAERPAVATAAGQIRAAADRLDAAVKAGQGDAAAVRLSAWQSAFVGQLRGQLATFNPGPVRVEGLPPELKGHLVADDGTYALYIYPKQDLWQREHLQRFVTDIEKRSAAATGVPPPTGIAVNILHSTESVQRSFLTATAYALGLIVLLVLLDLRNLPQTLLAISVLAFGLPMLIGLMSLLDVSWNLANFFGLPILIGAGHEYGVFMVHRYREALKHKHRAWIGWDTSDWALLMCGYVTSASFAFFWLMASHRGLKSLGLVMALGTACIYLATVFVLRPILKWRLSK</sequence>
<dbReference type="Proteomes" id="UP000593765">
    <property type="component" value="Chromosome"/>
</dbReference>
<dbReference type="PROSITE" id="PS50156">
    <property type="entry name" value="SSD"/>
    <property type="match status" value="1"/>
</dbReference>
<feature type="transmembrane region" description="Helical" evidence="7">
    <location>
        <begin position="360"/>
        <end position="383"/>
    </location>
</feature>
<gene>
    <name evidence="9" type="ORF">IPV69_24955</name>
</gene>